<accession>A0ABW3LSS6</accession>
<dbReference type="EMBL" id="JBHTKN010000002">
    <property type="protein sequence ID" value="MFD1041446.1"/>
    <property type="molecule type" value="Genomic_DNA"/>
</dbReference>
<dbReference type="Gene3D" id="3.40.50.1820">
    <property type="entry name" value="alpha/beta hydrolase"/>
    <property type="match status" value="1"/>
</dbReference>
<gene>
    <name evidence="1" type="ORF">ACFQ2N_03670</name>
</gene>
<name>A0ABW3LSS6_9GAMM</name>
<evidence type="ECO:0000313" key="2">
    <source>
        <dbReference type="Proteomes" id="UP001597033"/>
    </source>
</evidence>
<comment type="caution">
    <text evidence="1">The sequence shown here is derived from an EMBL/GenBank/DDBJ whole genome shotgun (WGS) entry which is preliminary data.</text>
</comment>
<proteinExistence type="predicted"/>
<protein>
    <recommendedName>
        <fullName evidence="3">Alpha/beta hydrolase</fullName>
    </recommendedName>
</protein>
<keyword evidence="2" id="KW-1185">Reference proteome</keyword>
<dbReference type="SUPFAM" id="SSF53474">
    <property type="entry name" value="alpha/beta-Hydrolases"/>
    <property type="match status" value="1"/>
</dbReference>
<reference evidence="2" key="1">
    <citation type="journal article" date="2019" name="Int. J. Syst. Evol. Microbiol.">
        <title>The Global Catalogue of Microorganisms (GCM) 10K type strain sequencing project: providing services to taxonomists for standard genome sequencing and annotation.</title>
        <authorList>
            <consortium name="The Broad Institute Genomics Platform"/>
            <consortium name="The Broad Institute Genome Sequencing Center for Infectious Disease"/>
            <person name="Wu L."/>
            <person name="Ma J."/>
        </authorList>
    </citation>
    <scope>NUCLEOTIDE SEQUENCE [LARGE SCALE GENOMIC DNA]</scope>
    <source>
        <strain evidence="2">CCUG 55854</strain>
    </source>
</reference>
<evidence type="ECO:0000313" key="1">
    <source>
        <dbReference type="EMBL" id="MFD1041446.1"/>
    </source>
</evidence>
<sequence length="179" mass="18989">MPGPADELAGIRDTFLLKPYPGACALVMLAAPHKGSPTASSLAGRLARVLVGRRAPEIQALKRLARDHPHAVRPEVAESYRFARLNSISTLQAMQPVRRAGESLLPVAGVRYHTIAGDLHGQGGDGVVPLASAWLPGADSTRVVDHGHTLYSDPEVIAQVLGILHEERLRPCDAAATPP</sequence>
<organism evidence="1 2">
    <name type="scientific">Pseudoxanthomonas kaohsiungensis</name>
    <dbReference type="NCBI Taxonomy" id="283923"/>
    <lineage>
        <taxon>Bacteria</taxon>
        <taxon>Pseudomonadati</taxon>
        <taxon>Pseudomonadota</taxon>
        <taxon>Gammaproteobacteria</taxon>
        <taxon>Lysobacterales</taxon>
        <taxon>Lysobacteraceae</taxon>
        <taxon>Pseudoxanthomonas</taxon>
    </lineage>
</organism>
<dbReference type="Proteomes" id="UP001597033">
    <property type="component" value="Unassembled WGS sequence"/>
</dbReference>
<evidence type="ECO:0008006" key="3">
    <source>
        <dbReference type="Google" id="ProtNLM"/>
    </source>
</evidence>
<dbReference type="InterPro" id="IPR029058">
    <property type="entry name" value="AB_hydrolase_fold"/>
</dbReference>
<dbReference type="RefSeq" id="WP_162377912.1">
    <property type="nucleotide sequence ID" value="NZ_JBHTKN010000002.1"/>
</dbReference>